<feature type="compositionally biased region" description="Basic and acidic residues" evidence="1">
    <location>
        <begin position="52"/>
        <end position="63"/>
    </location>
</feature>
<keyword evidence="4" id="KW-1185">Reference proteome</keyword>
<feature type="region of interest" description="Disordered" evidence="1">
    <location>
        <begin position="1"/>
        <end position="69"/>
    </location>
</feature>
<reference evidence="5" key="1">
    <citation type="submission" date="2016-06" db="UniProtKB">
        <authorList>
            <consortium name="WormBaseParasite"/>
        </authorList>
    </citation>
    <scope>IDENTIFICATION</scope>
</reference>
<dbReference type="WBParaSite" id="TCNE_0000552801-mRNA-1">
    <property type="protein sequence ID" value="TCNE_0000552801-mRNA-1"/>
    <property type="gene ID" value="TCNE_0000552801"/>
</dbReference>
<dbReference type="InterPro" id="IPR039905">
    <property type="entry name" value="CD2BP2/Lin1"/>
</dbReference>
<reference evidence="3 4" key="2">
    <citation type="submission" date="2018-11" db="EMBL/GenBank/DDBJ databases">
        <authorList>
            <consortium name="Pathogen Informatics"/>
        </authorList>
    </citation>
    <scope>NUCLEOTIDE SEQUENCE [LARGE SCALE GENOMIC DNA]</scope>
</reference>
<proteinExistence type="predicted"/>
<dbReference type="Gene3D" id="3.30.1490.40">
    <property type="match status" value="1"/>
</dbReference>
<dbReference type="PANTHER" id="PTHR13138">
    <property type="entry name" value="PROTEIN LIN1"/>
    <property type="match status" value="1"/>
</dbReference>
<name>A0A183UAK8_TOXCA</name>
<feature type="compositionally biased region" description="Basic and acidic residues" evidence="1">
    <location>
        <begin position="20"/>
        <end position="33"/>
    </location>
</feature>
<evidence type="ECO:0000313" key="4">
    <source>
        <dbReference type="Proteomes" id="UP000050794"/>
    </source>
</evidence>
<sequence>MSKSKMRLPPEGGEMSDADAIEHSRAKYARRGDANNVRADSDDEGEGVVSKETSDYKSKHTLDSDEEDEVKYKKLDMNKVEGQEETGVEFDGNTKITPFNMEEDLEEGHFDTDGNFIFNKKERNIKDAWLDNIDWAHIKKAAGDQWEKAEKDDDSSVRAMGDNELKSVYEKISILLQPNESIEKALRRLGKQKLSAAEERKRRWAAKKAGQAYQDESSAHVKELTGLADSLVSRGEMEAYQYTKAKLELLARQMDNKAIDQLDMFSDTPSASRKVCQPFCNAQMFAESAAGGAKVDDGVKWEYKFSEKADAKIHGPVSSEEMLKMQEDGKFEHGGWARKYGQQAFYTVARLDFELYT</sequence>
<gene>
    <name evidence="3" type="ORF">TCNE_LOCUS5528</name>
</gene>
<dbReference type="AlphaFoldDB" id="A0A183UAK8"/>
<feature type="domain" description="GYF" evidence="2">
    <location>
        <begin position="301"/>
        <end position="347"/>
    </location>
</feature>
<dbReference type="GO" id="GO:0005682">
    <property type="term" value="C:U5 snRNP"/>
    <property type="evidence" value="ECO:0007669"/>
    <property type="project" value="InterPro"/>
</dbReference>
<dbReference type="PANTHER" id="PTHR13138:SF3">
    <property type="entry name" value="CD2 ANTIGEN CYTOPLASMIC TAIL-BINDING PROTEIN 2"/>
    <property type="match status" value="1"/>
</dbReference>
<protein>
    <submittedName>
        <fullName evidence="5">CD2 antigen cytoplasmic tail-binding protein 2</fullName>
    </submittedName>
</protein>
<dbReference type="InterPro" id="IPR003169">
    <property type="entry name" value="GYF"/>
</dbReference>
<evidence type="ECO:0000256" key="1">
    <source>
        <dbReference type="SAM" id="MobiDB-lite"/>
    </source>
</evidence>
<evidence type="ECO:0000313" key="3">
    <source>
        <dbReference type="EMBL" id="VDM36689.1"/>
    </source>
</evidence>
<dbReference type="SUPFAM" id="SSF55277">
    <property type="entry name" value="GYF domain"/>
    <property type="match status" value="1"/>
</dbReference>
<dbReference type="EMBL" id="UYWY01019364">
    <property type="protein sequence ID" value="VDM36689.1"/>
    <property type="molecule type" value="Genomic_DNA"/>
</dbReference>
<dbReference type="Pfam" id="PF02213">
    <property type="entry name" value="GYF"/>
    <property type="match status" value="1"/>
</dbReference>
<organism evidence="4 5">
    <name type="scientific">Toxocara canis</name>
    <name type="common">Canine roundworm</name>
    <dbReference type="NCBI Taxonomy" id="6265"/>
    <lineage>
        <taxon>Eukaryota</taxon>
        <taxon>Metazoa</taxon>
        <taxon>Ecdysozoa</taxon>
        <taxon>Nematoda</taxon>
        <taxon>Chromadorea</taxon>
        <taxon>Rhabditida</taxon>
        <taxon>Spirurina</taxon>
        <taxon>Ascaridomorpha</taxon>
        <taxon>Ascaridoidea</taxon>
        <taxon>Toxocaridae</taxon>
        <taxon>Toxocara</taxon>
    </lineage>
</organism>
<evidence type="ECO:0000313" key="5">
    <source>
        <dbReference type="WBParaSite" id="TCNE_0000552801-mRNA-1"/>
    </source>
</evidence>
<dbReference type="Proteomes" id="UP000050794">
    <property type="component" value="Unassembled WGS sequence"/>
</dbReference>
<evidence type="ECO:0000259" key="2">
    <source>
        <dbReference type="Pfam" id="PF02213"/>
    </source>
</evidence>
<accession>A0A183UAK8</accession>
<dbReference type="InterPro" id="IPR035445">
    <property type="entry name" value="GYF-like_dom_sf"/>
</dbReference>